<feature type="compositionally biased region" description="Polar residues" evidence="1">
    <location>
        <begin position="461"/>
        <end position="480"/>
    </location>
</feature>
<accession>A0A8D5A6W2</accession>
<dbReference type="Gene3D" id="2.20.70.140">
    <property type="match status" value="1"/>
</dbReference>
<reference evidence="4" key="1">
    <citation type="submission" date="2019-05" db="EMBL/GenBank/DDBJ databases">
        <title>Complete genome sequencing of Dialister sp. strain 5BBH33.</title>
        <authorList>
            <person name="Sakamoto M."/>
            <person name="Murakami T."/>
            <person name="Mori H."/>
        </authorList>
    </citation>
    <scope>NUCLEOTIDE SEQUENCE [LARGE SCALE GENOMIC DNA]</scope>
    <source>
        <strain evidence="4">5BBH33</strain>
    </source>
</reference>
<dbReference type="Pfam" id="PF05662">
    <property type="entry name" value="YadA_stalk"/>
    <property type="match status" value="2"/>
</dbReference>
<dbReference type="InterPro" id="IPR008635">
    <property type="entry name" value="Coiled_stalk_dom"/>
</dbReference>
<feature type="compositionally biased region" description="Low complexity" evidence="1">
    <location>
        <begin position="417"/>
        <end position="426"/>
    </location>
</feature>
<sequence length="606" mass="60916">MAIGNGNKVDSVSFAQVLGTGNELKGQNGLFDSDKYVMIDGYNNSFTRANNTTVIGTGSKGSYVTSSIVMDDNANVENTKGSVMIGDTNSASYVNSSLIAGAKNSITGTEKTPSASNILSGVGNTASAVQHVSALGAVNGVTNADKTQVLGDRNRATNTNLSQMFGVNNVLSTTDGAAENAKDIQIGYGNSAINVQNVTSIGSANTVLVSKMSQVIGDNRYLSNADRSVVIGSADSNATQMTSDDIVAVGYNSYATASGGAAFGSGSVAGTAAGYAGYDPLTNLLSLNTSPAWKSTRGAVSVGDISKGITRQITGVAAGTQDTDAVNVAQLKKVVFARQNATQPNIKAGNGIQVIKTSDGMYTISANITGTTSETGHTSASVGNTAAGTNTKTAVTTHSSLATADTAGTAGAGNTGTSGANSGGTTILPITSDSNTSVDNGEVVVIRNVTDPTSFKADDGNSASISPKGTLSILGDSTNTETSISGDSLKVSLKKDITVDSVKAGNTTINNDGVTIKGGPSMTSGGINAGGRKVTNVATGEISASSTDAVNGSQIHELKGSITNNTTHLTQLDNRVGDLDHRVNEVGAGAAALAGLHPVDYDPDSK</sequence>
<keyword evidence="4" id="KW-1185">Reference proteome</keyword>
<gene>
    <name evidence="3" type="ORF">Dia5BBH33_18200</name>
</gene>
<dbReference type="OrthoDB" id="2216692at2"/>
<feature type="region of interest" description="Disordered" evidence="1">
    <location>
        <begin position="405"/>
        <end position="434"/>
    </location>
</feature>
<evidence type="ECO:0000313" key="3">
    <source>
        <dbReference type="EMBL" id="BBK25885.1"/>
    </source>
</evidence>
<feature type="region of interest" description="Disordered" evidence="1">
    <location>
        <begin position="452"/>
        <end position="480"/>
    </location>
</feature>
<dbReference type="RefSeq" id="WP_143332856.1">
    <property type="nucleotide sequence ID" value="NZ_AP019697.1"/>
</dbReference>
<feature type="domain" description="Trimeric autotransporter adhesin YadA-like stalk" evidence="2">
    <location>
        <begin position="533"/>
        <end position="573"/>
    </location>
</feature>
<evidence type="ECO:0000259" key="2">
    <source>
        <dbReference type="Pfam" id="PF05662"/>
    </source>
</evidence>
<dbReference type="InterPro" id="IPR011049">
    <property type="entry name" value="Serralysin-like_metalloprot_C"/>
</dbReference>
<dbReference type="Proteomes" id="UP000320585">
    <property type="component" value="Chromosome"/>
</dbReference>
<dbReference type="EMBL" id="AP019697">
    <property type="protein sequence ID" value="BBK25885.1"/>
    <property type="molecule type" value="Genomic_DNA"/>
</dbReference>
<evidence type="ECO:0000256" key="1">
    <source>
        <dbReference type="SAM" id="MobiDB-lite"/>
    </source>
</evidence>
<evidence type="ECO:0000313" key="4">
    <source>
        <dbReference type="Proteomes" id="UP000320585"/>
    </source>
</evidence>
<dbReference type="SUPFAM" id="SSF101967">
    <property type="entry name" value="Adhesin YadA, collagen-binding domain"/>
    <property type="match status" value="1"/>
</dbReference>
<organism evidence="3 4">
    <name type="scientific">Dialister hominis</name>
    <dbReference type="NCBI Taxonomy" id="2582419"/>
    <lineage>
        <taxon>Bacteria</taxon>
        <taxon>Bacillati</taxon>
        <taxon>Bacillota</taxon>
        <taxon>Negativicutes</taxon>
        <taxon>Veillonellales</taxon>
        <taxon>Veillonellaceae</taxon>
        <taxon>Dialister</taxon>
    </lineage>
</organism>
<dbReference type="KEGG" id="dho:Dia5BBH33_18200"/>
<protein>
    <recommendedName>
        <fullName evidence="2">Trimeric autotransporter adhesin YadA-like stalk domain-containing protein</fullName>
    </recommendedName>
</protein>
<name>A0A8D5A6W2_9FIRM</name>
<dbReference type="Gene3D" id="2.150.10.10">
    <property type="entry name" value="Serralysin-like metalloprotease, C-terminal"/>
    <property type="match status" value="1"/>
</dbReference>
<dbReference type="GeneID" id="92717032"/>
<dbReference type="Gene3D" id="1.20.5.170">
    <property type="match status" value="1"/>
</dbReference>
<dbReference type="GO" id="GO:0019867">
    <property type="term" value="C:outer membrane"/>
    <property type="evidence" value="ECO:0007669"/>
    <property type="project" value="InterPro"/>
</dbReference>
<dbReference type="AlphaFoldDB" id="A0A8D5A6W2"/>
<feature type="domain" description="Trimeric autotransporter adhesin YadA-like stalk" evidence="2">
    <location>
        <begin position="312"/>
        <end position="342"/>
    </location>
</feature>
<proteinExistence type="predicted"/>